<reference evidence="12" key="2">
    <citation type="submission" date="2020-02" db="EMBL/GenBank/DDBJ databases">
        <authorList>
            <person name="Gilchrist C.L.M."/>
            <person name="Chooi Y.-H."/>
        </authorList>
    </citation>
    <scope>NUCLEOTIDE SEQUENCE</scope>
    <source>
        <strain evidence="12">MST-FP2251</strain>
    </source>
</reference>
<comment type="pathway">
    <text evidence="3">Glycan metabolism; pectin degradation; 2-dehydro-3-deoxy-D-gluconate from pectin: step 1/5.</text>
</comment>
<evidence type="ECO:0000259" key="11">
    <source>
        <dbReference type="Pfam" id="PF01095"/>
    </source>
</evidence>
<keyword evidence="8" id="KW-0378">Hydrolase</keyword>
<dbReference type="Gene3D" id="2.160.20.10">
    <property type="entry name" value="Single-stranded right-handed beta-helix, Pectin lyase-like"/>
    <property type="match status" value="1"/>
</dbReference>
<dbReference type="InterPro" id="IPR000070">
    <property type="entry name" value="Pectinesterase_cat"/>
</dbReference>
<dbReference type="GO" id="GO:0042545">
    <property type="term" value="P:cell wall modification"/>
    <property type="evidence" value="ECO:0007669"/>
    <property type="project" value="InterPro"/>
</dbReference>
<gene>
    <name evidence="12" type="ORF">FE257_006457</name>
</gene>
<comment type="similarity">
    <text evidence="4">Belongs to the pectinesterase family.</text>
</comment>
<sequence>MKVPVIKVLWLAVLPFIWAQPLDNNVDNRDKTSLCQQRTPENPLHGCPSGTILVSPSHQKASFSTIQGAIDSLPQDDSSHTILILGGNYTEQLNITRPGPLTLLGETNHPEDARRNTVNVLWAAATSQGIYTDNVFTSVLIVAPSLNASLTGYGPTGLPVPEDTPFGCRDFRTYNIDFRNVYANQAAGPAHALSLSRANGGFYHSGFYNFQDTVFVGKLGNAYFHSSIVAGQTDFLYGFGTAWFEQCDLVLRGCGGGITAWKGANTTDENKFGVYIHNSAIKPANSSVAEGNHGKCALGRPWNDLHRSIFANTFEDGTVIGSGYVPWTGPIPTSTFMAEFEAYGPGFNLTARNVDNYSRILDADEWKPYSSPKKVFLGNVGWIDRKSGP</sequence>
<comment type="subcellular location">
    <subcellularLocation>
        <location evidence="2">Secreted</location>
    </subcellularLocation>
</comment>
<dbReference type="EMBL" id="VCAU01000003">
    <property type="protein sequence ID" value="KAF9894572.1"/>
    <property type="molecule type" value="Genomic_DNA"/>
</dbReference>
<accession>A0AAD4CZH0</accession>
<evidence type="ECO:0000256" key="9">
    <source>
        <dbReference type="ARBA" id="ARBA00023085"/>
    </source>
</evidence>
<organism evidence="12 13">
    <name type="scientific">Aspergillus nanangensis</name>
    <dbReference type="NCBI Taxonomy" id="2582783"/>
    <lineage>
        <taxon>Eukaryota</taxon>
        <taxon>Fungi</taxon>
        <taxon>Dikarya</taxon>
        <taxon>Ascomycota</taxon>
        <taxon>Pezizomycotina</taxon>
        <taxon>Eurotiomycetes</taxon>
        <taxon>Eurotiomycetidae</taxon>
        <taxon>Eurotiales</taxon>
        <taxon>Aspergillaceae</taxon>
        <taxon>Aspergillus</taxon>
        <taxon>Aspergillus subgen. Circumdati</taxon>
    </lineage>
</organism>
<keyword evidence="13" id="KW-1185">Reference proteome</keyword>
<protein>
    <recommendedName>
        <fullName evidence="5">pectinesterase</fullName>
        <ecNumber evidence="5">3.1.1.11</ecNumber>
    </recommendedName>
</protein>
<evidence type="ECO:0000256" key="3">
    <source>
        <dbReference type="ARBA" id="ARBA00005184"/>
    </source>
</evidence>
<evidence type="ECO:0000256" key="10">
    <source>
        <dbReference type="SAM" id="SignalP"/>
    </source>
</evidence>
<dbReference type="GO" id="GO:0005576">
    <property type="term" value="C:extracellular region"/>
    <property type="evidence" value="ECO:0007669"/>
    <property type="project" value="UniProtKB-SubCell"/>
</dbReference>
<dbReference type="Pfam" id="PF01095">
    <property type="entry name" value="Pectinesterase"/>
    <property type="match status" value="1"/>
</dbReference>
<comment type="caution">
    <text evidence="12">The sequence shown here is derived from an EMBL/GenBank/DDBJ whole genome shotgun (WGS) entry which is preliminary data.</text>
</comment>
<dbReference type="GO" id="GO:0030599">
    <property type="term" value="F:pectinesterase activity"/>
    <property type="evidence" value="ECO:0007669"/>
    <property type="project" value="UniProtKB-EC"/>
</dbReference>
<evidence type="ECO:0000256" key="8">
    <source>
        <dbReference type="ARBA" id="ARBA00022801"/>
    </source>
</evidence>
<dbReference type="PANTHER" id="PTHR31321">
    <property type="entry name" value="ACYL-COA THIOESTER HYDROLASE YBHC-RELATED"/>
    <property type="match status" value="1"/>
</dbReference>
<keyword evidence="6" id="KW-0964">Secreted</keyword>
<evidence type="ECO:0000256" key="4">
    <source>
        <dbReference type="ARBA" id="ARBA00008891"/>
    </source>
</evidence>
<dbReference type="PANTHER" id="PTHR31321:SF137">
    <property type="entry name" value="PECTIN METHYL ESTERASE (EUROFUNG)"/>
    <property type="match status" value="1"/>
</dbReference>
<evidence type="ECO:0000256" key="1">
    <source>
        <dbReference type="ARBA" id="ARBA00003252"/>
    </source>
</evidence>
<feature type="chain" id="PRO_5042126296" description="pectinesterase" evidence="10">
    <location>
        <begin position="20"/>
        <end position="389"/>
    </location>
</feature>
<comment type="function">
    <text evidence="1">Involved in maceration and soft-rotting of plant tissue.</text>
</comment>
<reference evidence="12" key="1">
    <citation type="journal article" date="2019" name="Beilstein J. Org. Chem.">
        <title>Nanangenines: drimane sesquiterpenoids as the dominant metabolite cohort of a novel Australian fungus, Aspergillus nanangensis.</title>
        <authorList>
            <person name="Lacey H.J."/>
            <person name="Gilchrist C.L.M."/>
            <person name="Crombie A."/>
            <person name="Kalaitzis J.A."/>
            <person name="Vuong D."/>
            <person name="Rutledge P.J."/>
            <person name="Turner P."/>
            <person name="Pitt J.I."/>
            <person name="Lacey E."/>
            <person name="Chooi Y.H."/>
            <person name="Piggott A.M."/>
        </authorList>
    </citation>
    <scope>NUCLEOTIDE SEQUENCE</scope>
    <source>
        <strain evidence="12">MST-FP2251</strain>
    </source>
</reference>
<evidence type="ECO:0000313" key="13">
    <source>
        <dbReference type="Proteomes" id="UP001194746"/>
    </source>
</evidence>
<feature type="domain" description="Pectinesterase catalytic" evidence="11">
    <location>
        <begin position="170"/>
        <end position="369"/>
    </location>
</feature>
<keyword evidence="9" id="KW-0063">Aspartyl esterase</keyword>
<name>A0AAD4CZH0_ASPNN</name>
<dbReference type="SUPFAM" id="SSF51126">
    <property type="entry name" value="Pectin lyase-like"/>
    <property type="match status" value="1"/>
</dbReference>
<evidence type="ECO:0000256" key="2">
    <source>
        <dbReference type="ARBA" id="ARBA00004613"/>
    </source>
</evidence>
<keyword evidence="7 10" id="KW-0732">Signal</keyword>
<evidence type="ECO:0000313" key="12">
    <source>
        <dbReference type="EMBL" id="KAF9894572.1"/>
    </source>
</evidence>
<proteinExistence type="inferred from homology"/>
<evidence type="ECO:0000256" key="7">
    <source>
        <dbReference type="ARBA" id="ARBA00022729"/>
    </source>
</evidence>
<evidence type="ECO:0000256" key="5">
    <source>
        <dbReference type="ARBA" id="ARBA00013229"/>
    </source>
</evidence>
<dbReference type="InterPro" id="IPR011050">
    <property type="entry name" value="Pectin_lyase_fold/virulence"/>
</dbReference>
<dbReference type="Proteomes" id="UP001194746">
    <property type="component" value="Unassembled WGS sequence"/>
</dbReference>
<dbReference type="GO" id="GO:0045490">
    <property type="term" value="P:pectin catabolic process"/>
    <property type="evidence" value="ECO:0007669"/>
    <property type="project" value="TreeGrafter"/>
</dbReference>
<dbReference type="EC" id="3.1.1.11" evidence="5"/>
<dbReference type="AlphaFoldDB" id="A0AAD4CZH0"/>
<evidence type="ECO:0000256" key="6">
    <source>
        <dbReference type="ARBA" id="ARBA00022525"/>
    </source>
</evidence>
<feature type="signal peptide" evidence="10">
    <location>
        <begin position="1"/>
        <end position="19"/>
    </location>
</feature>
<dbReference type="InterPro" id="IPR012334">
    <property type="entry name" value="Pectin_lyas_fold"/>
</dbReference>